<name>A0A848M4U7_PAELE</name>
<comment type="caution">
    <text evidence="4">The sequence shown here is derived from an EMBL/GenBank/DDBJ whole genome shotgun (WGS) entry which is preliminary data.</text>
</comment>
<reference evidence="4 5" key="1">
    <citation type="submission" date="2020-04" db="EMBL/GenBank/DDBJ databases">
        <title>Paenibacillus algicola sp. nov., a novel marine bacterium producing alginate lyase.</title>
        <authorList>
            <person name="Huang H."/>
        </authorList>
    </citation>
    <scope>NUCLEOTIDE SEQUENCE [LARGE SCALE GENOMIC DNA]</scope>
    <source>
        <strain evidence="4 5">L7-75</strain>
    </source>
</reference>
<evidence type="ECO:0000256" key="1">
    <source>
        <dbReference type="ARBA" id="ARBA00010928"/>
    </source>
</evidence>
<organism evidence="4 5">
    <name type="scientific">Paenibacillus lemnae</name>
    <dbReference type="NCBI Taxonomy" id="1330551"/>
    <lineage>
        <taxon>Bacteria</taxon>
        <taxon>Bacillati</taxon>
        <taxon>Bacillota</taxon>
        <taxon>Bacilli</taxon>
        <taxon>Bacillales</taxon>
        <taxon>Paenibacillaceae</taxon>
        <taxon>Paenibacillus</taxon>
    </lineage>
</organism>
<dbReference type="InterPro" id="IPR000683">
    <property type="entry name" value="Gfo/Idh/MocA-like_OxRdtase_N"/>
</dbReference>
<protein>
    <submittedName>
        <fullName evidence="4">Gfo/Idh/MocA family oxidoreductase</fullName>
    </submittedName>
</protein>
<dbReference type="PANTHER" id="PTHR43249">
    <property type="entry name" value="UDP-N-ACETYL-2-AMINO-2-DEOXY-D-GLUCURONATE OXIDASE"/>
    <property type="match status" value="1"/>
</dbReference>
<evidence type="ECO:0000259" key="2">
    <source>
        <dbReference type="Pfam" id="PF01408"/>
    </source>
</evidence>
<dbReference type="InterPro" id="IPR052515">
    <property type="entry name" value="Gfo/Idh/MocA_Oxidoreductase"/>
</dbReference>
<proteinExistence type="inferred from homology"/>
<keyword evidence="5" id="KW-1185">Reference proteome</keyword>
<dbReference type="InterPro" id="IPR036291">
    <property type="entry name" value="NAD(P)-bd_dom_sf"/>
</dbReference>
<accession>A0A848M4U7</accession>
<dbReference type="AlphaFoldDB" id="A0A848M4U7"/>
<feature type="domain" description="Gfo/Idh/MocA-like oxidoreductase N-terminal" evidence="2">
    <location>
        <begin position="2"/>
        <end position="121"/>
    </location>
</feature>
<dbReference type="Pfam" id="PF01408">
    <property type="entry name" value="GFO_IDH_MocA"/>
    <property type="match status" value="1"/>
</dbReference>
<dbReference type="SUPFAM" id="SSF55347">
    <property type="entry name" value="Glyceraldehyde-3-phosphate dehydrogenase-like, C-terminal domain"/>
    <property type="match status" value="1"/>
</dbReference>
<dbReference type="Gene3D" id="3.30.360.10">
    <property type="entry name" value="Dihydrodipicolinate Reductase, domain 2"/>
    <property type="match status" value="1"/>
</dbReference>
<feature type="domain" description="Gfo/Idh/MocA-like oxidoreductase C-terminal" evidence="3">
    <location>
        <begin position="135"/>
        <end position="341"/>
    </location>
</feature>
<dbReference type="InterPro" id="IPR004104">
    <property type="entry name" value="Gfo/Idh/MocA-like_OxRdtase_C"/>
</dbReference>
<sequence length="393" mass="43655">MIRVAIIGMGNISTAHIRAYIAFPERCQIAAFVDIDTEKARSRANQSNLEVEILESHQDLLGRTDIDLVSICTPPFSHADIAVDLLSDNKHVLVEKPMATSLEECDRMIAAAEKSGALLSVVAQNRFLDPVMHLKDMLDSGKIGRVVHAQVDSHWWRGHCYYDLWWRGLWSKEGGGCTLNHAVHHIDMLGWMMGMPKKVVALLSNASHDNAEIEDISIAALQYDQGSVAQVTSSVIHHGEEQQIIFQGEYARISAPWKVYASTSLDNGFPIRNEVLEKELHDVYNSLPPLRYSGHEGQIDNVLTALETGAKPLITGESGRMTIELITAIYKAGFQQKSVELPIAPDDPYYKTEGILDNAPRFYEKAQSLTDLGSNEDITLGSSYSREAQESKL</sequence>
<evidence type="ECO:0000259" key="3">
    <source>
        <dbReference type="Pfam" id="PF02894"/>
    </source>
</evidence>
<evidence type="ECO:0000313" key="4">
    <source>
        <dbReference type="EMBL" id="NMO95261.1"/>
    </source>
</evidence>
<dbReference type="Gene3D" id="3.40.50.720">
    <property type="entry name" value="NAD(P)-binding Rossmann-like Domain"/>
    <property type="match status" value="1"/>
</dbReference>
<evidence type="ECO:0000313" key="5">
    <source>
        <dbReference type="Proteomes" id="UP000565468"/>
    </source>
</evidence>
<gene>
    <name evidence="4" type="ORF">HII30_05595</name>
</gene>
<dbReference type="PANTHER" id="PTHR43249:SF1">
    <property type="entry name" value="D-GLUCOSIDE 3-DEHYDROGENASE"/>
    <property type="match status" value="1"/>
</dbReference>
<dbReference type="EMBL" id="JABBPN010000003">
    <property type="protein sequence ID" value="NMO95261.1"/>
    <property type="molecule type" value="Genomic_DNA"/>
</dbReference>
<dbReference type="GO" id="GO:0000166">
    <property type="term" value="F:nucleotide binding"/>
    <property type="evidence" value="ECO:0007669"/>
    <property type="project" value="InterPro"/>
</dbReference>
<dbReference type="SUPFAM" id="SSF51735">
    <property type="entry name" value="NAD(P)-binding Rossmann-fold domains"/>
    <property type="match status" value="1"/>
</dbReference>
<dbReference type="Proteomes" id="UP000565468">
    <property type="component" value="Unassembled WGS sequence"/>
</dbReference>
<dbReference type="RefSeq" id="WP_169504002.1">
    <property type="nucleotide sequence ID" value="NZ_JABBPN010000003.1"/>
</dbReference>
<comment type="similarity">
    <text evidence="1">Belongs to the Gfo/Idh/MocA family.</text>
</comment>
<dbReference type="Pfam" id="PF02894">
    <property type="entry name" value="GFO_IDH_MocA_C"/>
    <property type="match status" value="1"/>
</dbReference>